<evidence type="ECO:0000256" key="3">
    <source>
        <dbReference type="SAM" id="MobiDB-lite"/>
    </source>
</evidence>
<dbReference type="PIRSF" id="PIRSF004553">
    <property type="entry name" value="CHP00095"/>
    <property type="match status" value="1"/>
</dbReference>
<evidence type="ECO:0000256" key="2">
    <source>
        <dbReference type="ARBA" id="ARBA00022679"/>
    </source>
</evidence>
<keyword evidence="1 4" id="KW-0489">Methyltransferase</keyword>
<sequence>MRVIAGDFKGRRLTPVPGSSTRPTTDKVKESIFNIIGPYFDGGQVLDLFAGTGALGIEALSRGMDRAVFIEQDAKALQVVRRNVDACKLESRADIYRNDARRAISVLAKRKEQFDLVFMDPPYHFHIIPDLAASLDRHDLLRDTAVIVAEHSKDAVLPDQLESLRRWKLVTYGDTSVSFYRKGTFTNEDSGLSGQF</sequence>
<dbReference type="CDD" id="cd02440">
    <property type="entry name" value="AdoMet_MTases"/>
    <property type="match status" value="1"/>
</dbReference>
<dbReference type="GO" id="GO:0008168">
    <property type="term" value="F:methyltransferase activity"/>
    <property type="evidence" value="ECO:0007669"/>
    <property type="project" value="UniProtKB-KW"/>
</dbReference>
<dbReference type="EMBL" id="BDUF01000057">
    <property type="protein sequence ID" value="GAX90413.1"/>
    <property type="molecule type" value="Genomic_DNA"/>
</dbReference>
<dbReference type="InterPro" id="IPR029063">
    <property type="entry name" value="SAM-dependent_MTases_sf"/>
</dbReference>
<keyword evidence="2 4" id="KW-0808">Transferase</keyword>
<dbReference type="AlphaFoldDB" id="A0A292YNS0"/>
<dbReference type="PANTHER" id="PTHR43542:SF1">
    <property type="entry name" value="METHYLTRANSFERASE"/>
    <property type="match status" value="1"/>
</dbReference>
<dbReference type="Pfam" id="PF03602">
    <property type="entry name" value="Cons_hypoth95"/>
    <property type="match status" value="1"/>
</dbReference>
<dbReference type="GO" id="GO:0031167">
    <property type="term" value="P:rRNA methylation"/>
    <property type="evidence" value="ECO:0007669"/>
    <property type="project" value="InterPro"/>
</dbReference>
<name>A0A292YNS0_9BACL</name>
<comment type="caution">
    <text evidence="4">The sequence shown here is derived from an EMBL/GenBank/DDBJ whole genome shotgun (WGS) entry which is preliminary data.</text>
</comment>
<protein>
    <submittedName>
        <fullName evidence="4">DNA methyltransferase</fullName>
    </submittedName>
</protein>
<dbReference type="Gene3D" id="3.40.50.150">
    <property type="entry name" value="Vaccinia Virus protein VP39"/>
    <property type="match status" value="1"/>
</dbReference>
<dbReference type="PANTHER" id="PTHR43542">
    <property type="entry name" value="METHYLTRANSFERASE"/>
    <property type="match status" value="1"/>
</dbReference>
<dbReference type="Proteomes" id="UP000217785">
    <property type="component" value="Unassembled WGS sequence"/>
</dbReference>
<feature type="region of interest" description="Disordered" evidence="3">
    <location>
        <begin position="1"/>
        <end position="24"/>
    </location>
</feature>
<dbReference type="GO" id="GO:0003676">
    <property type="term" value="F:nucleic acid binding"/>
    <property type="evidence" value="ECO:0007669"/>
    <property type="project" value="InterPro"/>
</dbReference>
<dbReference type="InterPro" id="IPR002052">
    <property type="entry name" value="DNA_methylase_N6_adenine_CS"/>
</dbReference>
<dbReference type="PROSITE" id="PS00092">
    <property type="entry name" value="N6_MTASE"/>
    <property type="match status" value="1"/>
</dbReference>
<dbReference type="OrthoDB" id="9803017at2"/>
<organism evidence="4 5">
    <name type="scientific">Effusibacillus lacus</name>
    <dbReference type="NCBI Taxonomy" id="1348429"/>
    <lineage>
        <taxon>Bacteria</taxon>
        <taxon>Bacillati</taxon>
        <taxon>Bacillota</taxon>
        <taxon>Bacilli</taxon>
        <taxon>Bacillales</taxon>
        <taxon>Alicyclobacillaceae</taxon>
        <taxon>Effusibacillus</taxon>
    </lineage>
</organism>
<keyword evidence="5" id="KW-1185">Reference proteome</keyword>
<evidence type="ECO:0000313" key="5">
    <source>
        <dbReference type="Proteomes" id="UP000217785"/>
    </source>
</evidence>
<dbReference type="RefSeq" id="WP_096182139.1">
    <property type="nucleotide sequence ID" value="NZ_BDUF01000057.1"/>
</dbReference>
<evidence type="ECO:0000313" key="4">
    <source>
        <dbReference type="EMBL" id="GAX90413.1"/>
    </source>
</evidence>
<gene>
    <name evidence="4" type="ORF">EFBL_2040</name>
</gene>
<accession>A0A292YNS0</accession>
<proteinExistence type="predicted"/>
<dbReference type="SUPFAM" id="SSF53335">
    <property type="entry name" value="S-adenosyl-L-methionine-dependent methyltransferases"/>
    <property type="match status" value="1"/>
</dbReference>
<reference evidence="5" key="1">
    <citation type="submission" date="2017-07" db="EMBL/GenBank/DDBJ databases">
        <title>Draft genome sequence of Effusibacillus lacus strain skLN1.</title>
        <authorList>
            <person name="Watanabe M."/>
            <person name="Kojima H."/>
            <person name="Fukui M."/>
        </authorList>
    </citation>
    <scope>NUCLEOTIDE SEQUENCE [LARGE SCALE GENOMIC DNA]</scope>
    <source>
        <strain evidence="5">skLN1</strain>
    </source>
</reference>
<dbReference type="InterPro" id="IPR004398">
    <property type="entry name" value="RNA_MeTrfase_RsmD"/>
</dbReference>
<dbReference type="NCBIfam" id="TIGR00095">
    <property type="entry name" value="16S rRNA (guanine(966)-N(2))-methyltransferase RsmD"/>
    <property type="match status" value="1"/>
</dbReference>
<evidence type="ECO:0000256" key="1">
    <source>
        <dbReference type="ARBA" id="ARBA00022603"/>
    </source>
</evidence>